<keyword evidence="2" id="KW-1185">Reference proteome</keyword>
<reference evidence="2" key="1">
    <citation type="submission" date="2016-06" db="EMBL/GenBank/DDBJ databases">
        <title>Parallel loss of symbiosis genes in relatives of nitrogen-fixing non-legume Parasponia.</title>
        <authorList>
            <person name="Van Velzen R."/>
            <person name="Holmer R."/>
            <person name="Bu F."/>
            <person name="Rutten L."/>
            <person name="Van Zeijl A."/>
            <person name="Liu W."/>
            <person name="Santuari L."/>
            <person name="Cao Q."/>
            <person name="Sharma T."/>
            <person name="Shen D."/>
            <person name="Roswanjaya Y."/>
            <person name="Wardhani T."/>
            <person name="Kalhor M.S."/>
            <person name="Jansen J."/>
            <person name="Van den Hoogen J."/>
            <person name="Gungor B."/>
            <person name="Hartog M."/>
            <person name="Hontelez J."/>
            <person name="Verver J."/>
            <person name="Yang W.-C."/>
            <person name="Schijlen E."/>
            <person name="Repin R."/>
            <person name="Schilthuizen M."/>
            <person name="Schranz E."/>
            <person name="Heidstra R."/>
            <person name="Miyata K."/>
            <person name="Fedorova E."/>
            <person name="Kohlen W."/>
            <person name="Bisseling T."/>
            <person name="Smit S."/>
            <person name="Geurts R."/>
        </authorList>
    </citation>
    <scope>NUCLEOTIDE SEQUENCE [LARGE SCALE GENOMIC DNA]</scope>
    <source>
        <strain evidence="2">cv. WU1-14</strain>
    </source>
</reference>
<gene>
    <name evidence="1" type="ORF">PanWU01x14_011390</name>
</gene>
<organism evidence="1 2">
    <name type="scientific">Parasponia andersonii</name>
    <name type="common">Sponia andersonii</name>
    <dbReference type="NCBI Taxonomy" id="3476"/>
    <lineage>
        <taxon>Eukaryota</taxon>
        <taxon>Viridiplantae</taxon>
        <taxon>Streptophyta</taxon>
        <taxon>Embryophyta</taxon>
        <taxon>Tracheophyta</taxon>
        <taxon>Spermatophyta</taxon>
        <taxon>Magnoliopsida</taxon>
        <taxon>eudicotyledons</taxon>
        <taxon>Gunneridae</taxon>
        <taxon>Pentapetalae</taxon>
        <taxon>rosids</taxon>
        <taxon>fabids</taxon>
        <taxon>Rosales</taxon>
        <taxon>Cannabaceae</taxon>
        <taxon>Parasponia</taxon>
    </lineage>
</organism>
<dbReference type="AlphaFoldDB" id="A0A2P5E1I8"/>
<accession>A0A2P5E1I8</accession>
<evidence type="ECO:0000313" key="2">
    <source>
        <dbReference type="Proteomes" id="UP000237105"/>
    </source>
</evidence>
<dbReference type="EMBL" id="JXTB01000004">
    <property type="protein sequence ID" value="PON79404.1"/>
    <property type="molecule type" value="Genomic_DNA"/>
</dbReference>
<comment type="caution">
    <text evidence="1">The sequence shown here is derived from an EMBL/GenBank/DDBJ whole genome shotgun (WGS) entry which is preliminary data.</text>
</comment>
<proteinExistence type="predicted"/>
<feature type="non-terminal residue" evidence="1">
    <location>
        <position position="1"/>
    </location>
</feature>
<dbReference type="Proteomes" id="UP000237105">
    <property type="component" value="Unassembled WGS sequence"/>
</dbReference>
<evidence type="ECO:0000313" key="1">
    <source>
        <dbReference type="EMBL" id="PON79404.1"/>
    </source>
</evidence>
<protein>
    <submittedName>
        <fullName evidence="1">Uncharacterized protein</fullName>
    </submittedName>
</protein>
<sequence>NNLCNKTVRRNPTQSTKVRDIGEDVKTKCKPIPIKRDKISGEISFQIQKRKEERRVRWGINDPRKEFLLASDFSSIMMGTTHQFRFHISIKQYGVPEKQKSVR</sequence>
<name>A0A2P5E1I8_PARAD</name>